<evidence type="ECO:0000256" key="2">
    <source>
        <dbReference type="ARBA" id="ARBA00022669"/>
    </source>
</evidence>
<keyword evidence="10" id="KW-0812">Transmembrane</keyword>
<sequence>MMLYHSFILPVFIAILGLSRCQDSTTSALPPTSTPTLAVSTDGSCGEGTSFICLGSRWGDCCSPKGWCGKDANYCGAGCQSSFGNCTATAGSTSSAGSTIPSISTDGSCGGSTGFICLGSTFGDCCSEKGYCGGNSSYCSAGCQSDFGHCGSTNQTDARISTDGSCGGSTGFTCLGSTFGDCCSTKGWCGANSSYCDAGCQHSFGKCSAPDPSSTLSSSTSASNIASTINTSLPVSTVQTTGFKAGIAVASTVAFLALLSLALFLLYRRRQRLNHKNLLEKSLSDSDAVEAPSDASPPAANANGKIFPSELATVGYYQEMPANEKRTFGERVEERSRGEGS</sequence>
<dbReference type="PROSITE" id="PS50941">
    <property type="entry name" value="CHIT_BIND_I_2"/>
    <property type="match status" value="3"/>
</dbReference>
<feature type="signal peptide" evidence="11">
    <location>
        <begin position="1"/>
        <end position="21"/>
    </location>
</feature>
<evidence type="ECO:0000256" key="9">
    <source>
        <dbReference type="SAM" id="MobiDB-lite"/>
    </source>
</evidence>
<keyword evidence="10" id="KW-0472">Membrane</keyword>
<dbReference type="OrthoDB" id="5985073at2759"/>
<dbReference type="CDD" id="cd11618">
    <property type="entry name" value="ChtBD1_1"/>
    <property type="match status" value="3"/>
</dbReference>
<name>A0A8H7E3C1_9EURO</name>
<keyword evidence="14" id="KW-1185">Reference proteome</keyword>
<dbReference type="InterPro" id="IPR036861">
    <property type="entry name" value="Endochitinase-like_sf"/>
</dbReference>
<keyword evidence="7" id="KW-0170">Cobalt</keyword>
<comment type="caution">
    <text evidence="8">Lacks conserved residue(s) required for the propagation of feature annotation.</text>
</comment>
<feature type="domain" description="Chitin-binding type-1" evidence="12">
    <location>
        <begin position="42"/>
        <end position="88"/>
    </location>
</feature>
<keyword evidence="10" id="KW-1133">Transmembrane helix</keyword>
<evidence type="ECO:0000256" key="4">
    <source>
        <dbReference type="ARBA" id="ARBA00022729"/>
    </source>
</evidence>
<evidence type="ECO:0000259" key="12">
    <source>
        <dbReference type="PROSITE" id="PS50941"/>
    </source>
</evidence>
<keyword evidence="3" id="KW-0479">Metal-binding</keyword>
<dbReference type="AlphaFoldDB" id="A0A8H7E3C1"/>
<dbReference type="GO" id="GO:0008061">
    <property type="term" value="F:chitin binding"/>
    <property type="evidence" value="ECO:0007669"/>
    <property type="project" value="UniProtKB-UniRule"/>
</dbReference>
<evidence type="ECO:0000256" key="11">
    <source>
        <dbReference type="SAM" id="SignalP"/>
    </source>
</evidence>
<reference evidence="13" key="1">
    <citation type="submission" date="2020-02" db="EMBL/GenBank/DDBJ databases">
        <authorList>
            <person name="Palmer J.M."/>
        </authorList>
    </citation>
    <scope>NUCLEOTIDE SEQUENCE</scope>
    <source>
        <strain evidence="13">EPUS1.4</strain>
        <tissue evidence="13">Thallus</tissue>
    </source>
</reference>
<protein>
    <recommendedName>
        <fullName evidence="12">Chitin-binding type-1 domain-containing protein</fullName>
    </recommendedName>
</protein>
<evidence type="ECO:0000256" key="5">
    <source>
        <dbReference type="ARBA" id="ARBA00022801"/>
    </source>
</evidence>
<dbReference type="InterPro" id="IPR001002">
    <property type="entry name" value="Chitin-bd_1"/>
</dbReference>
<dbReference type="PANTHER" id="PTHR46471:SF2">
    <property type="entry name" value="CHITIN DEACETYLASE-RELATED"/>
    <property type="match status" value="1"/>
</dbReference>
<evidence type="ECO:0000256" key="8">
    <source>
        <dbReference type="PROSITE-ProRule" id="PRU00261"/>
    </source>
</evidence>
<comment type="caution">
    <text evidence="13">The sequence shown here is derived from an EMBL/GenBank/DDBJ whole genome shotgun (WGS) entry which is preliminary data.</text>
</comment>
<evidence type="ECO:0000256" key="10">
    <source>
        <dbReference type="SAM" id="Phobius"/>
    </source>
</evidence>
<feature type="disulfide bond" evidence="8">
    <location>
        <begin position="182"/>
        <end position="196"/>
    </location>
</feature>
<dbReference type="GO" id="GO:0046872">
    <property type="term" value="F:metal ion binding"/>
    <property type="evidence" value="ECO:0007669"/>
    <property type="project" value="UniProtKB-KW"/>
</dbReference>
<keyword evidence="2 8" id="KW-0147">Chitin-binding</keyword>
<evidence type="ECO:0000256" key="1">
    <source>
        <dbReference type="ARBA" id="ARBA00001941"/>
    </source>
</evidence>
<dbReference type="SUPFAM" id="SSF57016">
    <property type="entry name" value="Plant lectins/antimicrobial peptides"/>
    <property type="match status" value="3"/>
</dbReference>
<feature type="compositionally biased region" description="Low complexity" evidence="9">
    <location>
        <begin position="285"/>
        <end position="302"/>
    </location>
</feature>
<dbReference type="PANTHER" id="PTHR46471">
    <property type="entry name" value="CHITIN DEACETYLASE"/>
    <property type="match status" value="1"/>
</dbReference>
<feature type="disulfide bond" evidence="8">
    <location>
        <begin position="61"/>
        <end position="75"/>
    </location>
</feature>
<feature type="transmembrane region" description="Helical" evidence="10">
    <location>
        <begin position="245"/>
        <end position="267"/>
    </location>
</feature>
<proteinExistence type="predicted"/>
<keyword evidence="6" id="KW-0119">Carbohydrate metabolism</keyword>
<keyword evidence="5" id="KW-0378">Hydrolase</keyword>
<feature type="chain" id="PRO_5034061664" description="Chitin-binding type-1 domain-containing protein" evidence="11">
    <location>
        <begin position="22"/>
        <end position="341"/>
    </location>
</feature>
<evidence type="ECO:0000313" key="13">
    <source>
        <dbReference type="EMBL" id="KAF7507852.1"/>
    </source>
</evidence>
<feature type="disulfide bond" evidence="8">
    <location>
        <begin position="125"/>
        <end position="139"/>
    </location>
</feature>
<evidence type="ECO:0000256" key="7">
    <source>
        <dbReference type="ARBA" id="ARBA00023285"/>
    </source>
</evidence>
<feature type="domain" description="Chitin-binding type-1" evidence="12">
    <location>
        <begin position="106"/>
        <end position="152"/>
    </location>
</feature>
<evidence type="ECO:0000256" key="6">
    <source>
        <dbReference type="ARBA" id="ARBA00023277"/>
    </source>
</evidence>
<keyword evidence="8" id="KW-1015">Disulfide bond</keyword>
<dbReference type="Gene3D" id="3.30.60.10">
    <property type="entry name" value="Endochitinase-like"/>
    <property type="match status" value="3"/>
</dbReference>
<dbReference type="EMBL" id="JAACFV010000062">
    <property type="protein sequence ID" value="KAF7507852.1"/>
    <property type="molecule type" value="Genomic_DNA"/>
</dbReference>
<evidence type="ECO:0000256" key="3">
    <source>
        <dbReference type="ARBA" id="ARBA00022723"/>
    </source>
</evidence>
<feature type="region of interest" description="Disordered" evidence="9">
    <location>
        <begin position="284"/>
        <end position="306"/>
    </location>
</feature>
<gene>
    <name evidence="13" type="ORF">GJ744_010016</name>
</gene>
<keyword evidence="4 11" id="KW-0732">Signal</keyword>
<accession>A0A8H7E3C1</accession>
<evidence type="ECO:0000313" key="14">
    <source>
        <dbReference type="Proteomes" id="UP000606974"/>
    </source>
</evidence>
<dbReference type="GO" id="GO:0016787">
    <property type="term" value="F:hydrolase activity"/>
    <property type="evidence" value="ECO:0007669"/>
    <property type="project" value="UniProtKB-KW"/>
</dbReference>
<organism evidence="13 14">
    <name type="scientific">Endocarpon pusillum</name>
    <dbReference type="NCBI Taxonomy" id="364733"/>
    <lineage>
        <taxon>Eukaryota</taxon>
        <taxon>Fungi</taxon>
        <taxon>Dikarya</taxon>
        <taxon>Ascomycota</taxon>
        <taxon>Pezizomycotina</taxon>
        <taxon>Eurotiomycetes</taxon>
        <taxon>Chaetothyriomycetidae</taxon>
        <taxon>Verrucariales</taxon>
        <taxon>Verrucariaceae</taxon>
        <taxon>Endocarpon</taxon>
    </lineage>
</organism>
<comment type="cofactor">
    <cofactor evidence="1">
        <name>Co(2+)</name>
        <dbReference type="ChEBI" id="CHEBI:48828"/>
    </cofactor>
</comment>
<feature type="domain" description="Chitin-binding type-1" evidence="12">
    <location>
        <begin position="163"/>
        <end position="209"/>
    </location>
</feature>
<dbReference type="Proteomes" id="UP000606974">
    <property type="component" value="Unassembled WGS sequence"/>
</dbReference>